<keyword evidence="1" id="KW-0732">Signal</keyword>
<reference evidence="2" key="1">
    <citation type="journal article" date="2012" name="Toxicon">
        <title>Novel transcripts in the maxillary venom glands of advanced snakes.</title>
        <authorList>
            <person name="Fry B.G."/>
            <person name="Scheib H."/>
            <person name="Junqueira de Azevedo I.D."/>
            <person name="Silva D.A."/>
            <person name="Casewell N.R."/>
        </authorList>
    </citation>
    <scope>NUCLEOTIDE SEQUENCE</scope>
    <source>
        <tissue evidence="2">Maxillary venom gland</tissue>
    </source>
</reference>
<protein>
    <submittedName>
        <fullName evidence="2">Ribonuclease</fullName>
    </submittedName>
</protein>
<feature type="signal peptide" evidence="1">
    <location>
        <begin position="1"/>
        <end position="24"/>
    </location>
</feature>
<dbReference type="SUPFAM" id="SSF54076">
    <property type="entry name" value="RNase A-like"/>
    <property type="match status" value="1"/>
</dbReference>
<evidence type="ECO:0000313" key="2">
    <source>
        <dbReference type="EMBL" id="AFH66969.1"/>
    </source>
</evidence>
<proteinExistence type="evidence at transcript level"/>
<name>I0BWS8_ERYPO</name>
<dbReference type="AlphaFoldDB" id="I0BWS8"/>
<evidence type="ECO:0000256" key="1">
    <source>
        <dbReference type="SAM" id="SignalP"/>
    </source>
</evidence>
<dbReference type="InterPro" id="IPR036816">
    <property type="entry name" value="RNaseA-like_dom_sf"/>
</dbReference>
<sequence length="135" mass="15392">MTAKGIHVLRMLFSFAWIVLESEAVFYKPFDYIKNVDYPRPNGSAVVRDYCAYLIKAKNITDKKANVFINEPENVIKSLCPDRYTGPVETPVLKLTACRYFGNYLVILGTYGLSIYCENGRITGYYLKLRIGGKL</sequence>
<feature type="chain" id="PRO_5003625388" evidence="1">
    <location>
        <begin position="25"/>
        <end position="135"/>
    </location>
</feature>
<accession>I0BWS8</accession>
<organism evidence="2">
    <name type="scientific">Erythrolamprus poecilogyrus</name>
    <name type="common">Water snake</name>
    <name type="synonym">Liophis poecilogyrus</name>
    <dbReference type="NCBI Taxonomy" id="338838"/>
    <lineage>
        <taxon>Eukaryota</taxon>
        <taxon>Metazoa</taxon>
        <taxon>Chordata</taxon>
        <taxon>Craniata</taxon>
        <taxon>Vertebrata</taxon>
        <taxon>Euteleostomi</taxon>
        <taxon>Lepidosauria</taxon>
        <taxon>Squamata</taxon>
        <taxon>Bifurcata</taxon>
        <taxon>Unidentata</taxon>
        <taxon>Episquamata</taxon>
        <taxon>Toxicofera</taxon>
        <taxon>Serpentes</taxon>
        <taxon>Colubroidea</taxon>
        <taxon>Dipsadidae</taxon>
        <taxon>Erythrolamprus</taxon>
    </lineage>
</organism>
<dbReference type="EMBL" id="JQ340893">
    <property type="protein sequence ID" value="AFH66969.1"/>
    <property type="molecule type" value="mRNA"/>
</dbReference>